<gene>
    <name evidence="1" type="ORF">FRI78_14770</name>
</gene>
<reference evidence="1" key="1">
    <citation type="submission" date="2019-08" db="EMBL/GenBank/DDBJ databases">
        <authorList>
            <consortium name="PulseNet: The National Subtyping Network for Foodborne Disease Surveillance"/>
            <person name="Tarr C.L."/>
            <person name="Trees E."/>
            <person name="Katz L.S."/>
            <person name="Carleton-Romer H.A."/>
            <person name="Stroika S."/>
            <person name="Kucerova Z."/>
            <person name="Roache K.F."/>
            <person name="Sabol A.L."/>
            <person name="Besser J."/>
            <person name="Gerner-Smidt P."/>
        </authorList>
    </citation>
    <scope>NUCLEOTIDE SEQUENCE</scope>
    <source>
        <strain evidence="1">PNUSAS085987</strain>
    </source>
</reference>
<dbReference type="EMBL" id="AAJBUZ010000007">
    <property type="protein sequence ID" value="ECK4377253.1"/>
    <property type="molecule type" value="Genomic_DNA"/>
</dbReference>
<evidence type="ECO:0000313" key="1">
    <source>
        <dbReference type="EMBL" id="ECK4377253.1"/>
    </source>
</evidence>
<proteinExistence type="predicted"/>
<comment type="caution">
    <text evidence="1">The sequence shown here is derived from an EMBL/GenBank/DDBJ whole genome shotgun (WGS) entry which is preliminary data.</text>
</comment>
<name>A0A5Y5LBF5_SALER</name>
<protein>
    <submittedName>
        <fullName evidence="1">Uncharacterized protein</fullName>
    </submittedName>
</protein>
<dbReference type="AlphaFoldDB" id="A0A5Y5LBF5"/>
<organism evidence="1">
    <name type="scientific">Salmonella enterica</name>
    <name type="common">Salmonella choleraesuis</name>
    <dbReference type="NCBI Taxonomy" id="28901"/>
    <lineage>
        <taxon>Bacteria</taxon>
        <taxon>Pseudomonadati</taxon>
        <taxon>Pseudomonadota</taxon>
        <taxon>Gammaproteobacteria</taxon>
        <taxon>Enterobacterales</taxon>
        <taxon>Enterobacteriaceae</taxon>
        <taxon>Salmonella</taxon>
    </lineage>
</organism>
<sequence length="79" mass="8822">MLFSLPFFISPGLFTQIFNMFGLRLFCPELVVLLIIKALECAVEFANAHRTNLIILATECHMAGTATVDLYRVSVTVDI</sequence>
<accession>A0A5Y5LBF5</accession>